<dbReference type="CDD" id="cd05836">
    <property type="entry name" value="PWWP_GLYR1"/>
    <property type="match status" value="1"/>
</dbReference>
<dbReference type="EMBL" id="KB201890">
    <property type="protein sequence ID" value="ESO93764.1"/>
    <property type="molecule type" value="Genomic_DNA"/>
</dbReference>
<dbReference type="GO" id="GO:0016491">
    <property type="term" value="F:oxidoreductase activity"/>
    <property type="evidence" value="ECO:0007669"/>
    <property type="project" value="InterPro"/>
</dbReference>
<keyword evidence="4" id="KW-1185">Reference proteome</keyword>
<dbReference type="Gene3D" id="2.30.30.140">
    <property type="match status" value="1"/>
</dbReference>
<evidence type="ECO:0000259" key="2">
    <source>
        <dbReference type="PROSITE" id="PS50812"/>
    </source>
</evidence>
<dbReference type="InterPro" id="IPR002204">
    <property type="entry name" value="3-OH-isobutyrate_DH-rel_CS"/>
</dbReference>
<dbReference type="SUPFAM" id="SSF63748">
    <property type="entry name" value="Tudor/PWWP/MBT"/>
    <property type="match status" value="1"/>
</dbReference>
<dbReference type="Pfam" id="PF00855">
    <property type="entry name" value="PWWP"/>
    <property type="match status" value="1"/>
</dbReference>
<dbReference type="SMART" id="SM00293">
    <property type="entry name" value="PWWP"/>
    <property type="match status" value="1"/>
</dbReference>
<proteinExistence type="predicted"/>
<dbReference type="InterPro" id="IPR036291">
    <property type="entry name" value="NAD(P)-bd_dom_sf"/>
</dbReference>
<dbReference type="PROSITE" id="PS50812">
    <property type="entry name" value="PWWP"/>
    <property type="match status" value="1"/>
</dbReference>
<dbReference type="InterPro" id="IPR035501">
    <property type="entry name" value="GLYR1_PWWP"/>
</dbReference>
<gene>
    <name evidence="3" type="ORF">LOTGIDRAFT_153226</name>
</gene>
<dbReference type="STRING" id="225164.V4BXE1"/>
<dbReference type="InterPro" id="IPR006115">
    <property type="entry name" value="6PGDH_NADP-bd"/>
</dbReference>
<dbReference type="Gene3D" id="3.40.50.720">
    <property type="entry name" value="NAD(P)-binding Rossmann-like Domain"/>
    <property type="match status" value="1"/>
</dbReference>
<name>V4BXE1_LOTGI</name>
<organism evidence="3 4">
    <name type="scientific">Lottia gigantea</name>
    <name type="common">Giant owl limpet</name>
    <dbReference type="NCBI Taxonomy" id="225164"/>
    <lineage>
        <taxon>Eukaryota</taxon>
        <taxon>Metazoa</taxon>
        <taxon>Spiralia</taxon>
        <taxon>Lophotrochozoa</taxon>
        <taxon>Mollusca</taxon>
        <taxon>Gastropoda</taxon>
        <taxon>Patellogastropoda</taxon>
        <taxon>Lottioidea</taxon>
        <taxon>Lottiidae</taxon>
        <taxon>Lottia</taxon>
    </lineage>
</organism>
<dbReference type="RefSeq" id="XP_009055391.1">
    <property type="nucleotide sequence ID" value="XM_009057143.1"/>
</dbReference>
<dbReference type="Pfam" id="PF03446">
    <property type="entry name" value="NAD_binding_2"/>
    <property type="match status" value="1"/>
</dbReference>
<dbReference type="PANTHER" id="PTHR12550:SF70">
    <property type="entry name" value="JIL-1 ANCHORING AND STABILIZING PROTEIN, ISOFORM A"/>
    <property type="match status" value="1"/>
</dbReference>
<feature type="region of interest" description="Disordered" evidence="1">
    <location>
        <begin position="114"/>
        <end position="198"/>
    </location>
</feature>
<sequence>MAGKFKVGDLVWAKMKGFPHWPGKIIEAKPDIKRPSNKKPHQFVFFFGSENYAWIAEEGVLKYGENRDKGNPSSRVPKGFKEAVEAADDLYKSMPVEEPEEDLPSIDEELAQIFPTKKKTSAKDYSREPLSGKKKKLNKPAESTSKQNKPRSKEGGRKSINKRPYSPTSSGGKSPAPQKRPKISNSVSPTFSKTPIYSPKADNKMALLRQERGFQDAFDFHDEEDAEVPSTTTNSVGVSSSTQIEENLLLNKGVFTSSKGIVPTPLRIGFLGLGIMGQGMVMNLLRSGHEVTVWNRTVQKNKNIVLDINIALFL</sequence>
<reference evidence="3 4" key="1">
    <citation type="journal article" date="2013" name="Nature">
        <title>Insights into bilaterian evolution from three spiralian genomes.</title>
        <authorList>
            <person name="Simakov O."/>
            <person name="Marletaz F."/>
            <person name="Cho S.J."/>
            <person name="Edsinger-Gonzales E."/>
            <person name="Havlak P."/>
            <person name="Hellsten U."/>
            <person name="Kuo D.H."/>
            <person name="Larsson T."/>
            <person name="Lv J."/>
            <person name="Arendt D."/>
            <person name="Savage R."/>
            <person name="Osoegawa K."/>
            <person name="de Jong P."/>
            <person name="Grimwood J."/>
            <person name="Chapman J.A."/>
            <person name="Shapiro H."/>
            <person name="Aerts A."/>
            <person name="Otillar R.P."/>
            <person name="Terry A.Y."/>
            <person name="Boore J.L."/>
            <person name="Grigoriev I.V."/>
            <person name="Lindberg D.R."/>
            <person name="Seaver E.C."/>
            <person name="Weisblat D.A."/>
            <person name="Putnam N.H."/>
            <person name="Rokhsar D.S."/>
        </authorList>
    </citation>
    <scope>NUCLEOTIDE SEQUENCE [LARGE SCALE GENOMIC DNA]</scope>
</reference>
<dbReference type="GeneID" id="20235906"/>
<dbReference type="CTD" id="20235906"/>
<feature type="domain" description="PWWP" evidence="2">
    <location>
        <begin position="7"/>
        <end position="66"/>
    </location>
</feature>
<evidence type="ECO:0000313" key="3">
    <source>
        <dbReference type="EMBL" id="ESO93764.1"/>
    </source>
</evidence>
<feature type="compositionally biased region" description="Polar residues" evidence="1">
    <location>
        <begin position="183"/>
        <end position="195"/>
    </location>
</feature>
<dbReference type="OMA" id="RTQEKVC"/>
<dbReference type="GO" id="GO:0050661">
    <property type="term" value="F:NADP binding"/>
    <property type="evidence" value="ECO:0007669"/>
    <property type="project" value="InterPro"/>
</dbReference>
<dbReference type="PANTHER" id="PTHR12550">
    <property type="entry name" value="HEPATOMA-DERIVED GROWTH FACTOR-RELATED"/>
    <property type="match status" value="1"/>
</dbReference>
<dbReference type="SUPFAM" id="SSF51735">
    <property type="entry name" value="NAD(P)-binding Rossmann-fold domains"/>
    <property type="match status" value="1"/>
</dbReference>
<dbReference type="KEGG" id="lgi:LOTGIDRAFT_153226"/>
<feature type="compositionally biased region" description="Basic and acidic residues" evidence="1">
    <location>
        <begin position="121"/>
        <end position="131"/>
    </location>
</feature>
<protein>
    <recommendedName>
        <fullName evidence="2">PWWP domain-containing protein</fullName>
    </recommendedName>
</protein>
<dbReference type="Proteomes" id="UP000030746">
    <property type="component" value="Unassembled WGS sequence"/>
</dbReference>
<dbReference type="OrthoDB" id="21615at2759"/>
<dbReference type="HOGENOM" id="CLU_062699_0_0_1"/>
<evidence type="ECO:0000313" key="4">
    <source>
        <dbReference type="Proteomes" id="UP000030746"/>
    </source>
</evidence>
<evidence type="ECO:0000256" key="1">
    <source>
        <dbReference type="SAM" id="MobiDB-lite"/>
    </source>
</evidence>
<accession>V4BXE1</accession>
<dbReference type="AlphaFoldDB" id="V4BXE1"/>
<dbReference type="PROSITE" id="PS00895">
    <property type="entry name" value="3_HYDROXYISOBUT_DH"/>
    <property type="match status" value="1"/>
</dbReference>
<dbReference type="InterPro" id="IPR000313">
    <property type="entry name" value="PWWP_dom"/>
</dbReference>